<gene>
    <name evidence="3" type="ORF">g.174042</name>
</gene>
<organism evidence="3">
    <name type="scientific">Schizaphis graminum</name>
    <name type="common">Green bug aphid</name>
    <dbReference type="NCBI Taxonomy" id="13262"/>
    <lineage>
        <taxon>Eukaryota</taxon>
        <taxon>Metazoa</taxon>
        <taxon>Ecdysozoa</taxon>
        <taxon>Arthropoda</taxon>
        <taxon>Hexapoda</taxon>
        <taxon>Insecta</taxon>
        <taxon>Pterygota</taxon>
        <taxon>Neoptera</taxon>
        <taxon>Paraneoptera</taxon>
        <taxon>Hemiptera</taxon>
        <taxon>Sternorrhyncha</taxon>
        <taxon>Aphidomorpha</taxon>
        <taxon>Aphidoidea</taxon>
        <taxon>Aphididae</taxon>
        <taxon>Aphidini</taxon>
        <taxon>Schizaphis</taxon>
    </lineage>
</organism>
<accession>A0A2S2PGZ6</accession>
<name>A0A2S2PGZ6_SCHGA</name>
<dbReference type="AlphaFoldDB" id="A0A2S2PGZ6"/>
<sequence>MEGRLLYTQPSDHNWRRGGRTIKLMPINAIIVTLGKPNDNYNPDADDIVFPRQNGIRDASLVLLKEKSGRISLLREPMYLDRCVLCCESDWDDYFELHEITTKDTYILKGQDGEQTKMWYKQLQYHCQTLGCWRKRRNALANIMINRNCT</sequence>
<reference evidence="3" key="1">
    <citation type="submission" date="2018-04" db="EMBL/GenBank/DDBJ databases">
        <title>Transcriptome of Schizaphis graminum biotype I.</title>
        <authorList>
            <person name="Scully E.D."/>
            <person name="Geib S.M."/>
            <person name="Palmer N.A."/>
            <person name="Koch K."/>
            <person name="Bradshaw J."/>
            <person name="Heng-Moss T."/>
            <person name="Sarath G."/>
        </authorList>
    </citation>
    <scope>NUCLEOTIDE SEQUENCE</scope>
</reference>
<dbReference type="InterPro" id="IPR051480">
    <property type="entry name" value="Endocytic_GEF_Adapter"/>
</dbReference>
<dbReference type="GO" id="GO:0005737">
    <property type="term" value="C:cytoplasm"/>
    <property type="evidence" value="ECO:0007669"/>
    <property type="project" value="UniProtKB-SubCell"/>
</dbReference>
<dbReference type="EMBL" id="GGMR01016102">
    <property type="protein sequence ID" value="MBY28721.1"/>
    <property type="molecule type" value="Transcribed_RNA"/>
</dbReference>
<keyword evidence="2" id="KW-0963">Cytoplasm</keyword>
<evidence type="ECO:0000313" key="3">
    <source>
        <dbReference type="EMBL" id="MBY28721.1"/>
    </source>
</evidence>
<evidence type="ECO:0000256" key="1">
    <source>
        <dbReference type="ARBA" id="ARBA00004496"/>
    </source>
</evidence>
<evidence type="ECO:0000256" key="2">
    <source>
        <dbReference type="ARBA" id="ARBA00022490"/>
    </source>
</evidence>
<dbReference type="PANTHER" id="PTHR46006">
    <property type="entry name" value="RHO GUANINE NUCLEOTIDE EXCHANGE FACTOR AT 64C, ISOFORM A"/>
    <property type="match status" value="1"/>
</dbReference>
<proteinExistence type="predicted"/>
<dbReference type="GO" id="GO:0035025">
    <property type="term" value="P:positive regulation of Rho protein signal transduction"/>
    <property type="evidence" value="ECO:0007669"/>
    <property type="project" value="TreeGrafter"/>
</dbReference>
<dbReference type="PANTHER" id="PTHR46006:SF5">
    <property type="entry name" value="DH DOMAIN-CONTAINING PROTEIN"/>
    <property type="match status" value="1"/>
</dbReference>
<protein>
    <recommendedName>
        <fullName evidence="4">PH domain-containing protein</fullName>
    </recommendedName>
</protein>
<comment type="subcellular location">
    <subcellularLocation>
        <location evidence="1">Cytoplasm</location>
    </subcellularLocation>
</comment>
<evidence type="ECO:0008006" key="4">
    <source>
        <dbReference type="Google" id="ProtNLM"/>
    </source>
</evidence>